<comment type="caution">
    <text evidence="2">The sequence shown here is derived from an EMBL/GenBank/DDBJ whole genome shotgun (WGS) entry which is preliminary data.</text>
</comment>
<feature type="region of interest" description="Disordered" evidence="1">
    <location>
        <begin position="896"/>
        <end position="929"/>
    </location>
</feature>
<gene>
    <name evidence="2" type="ORF">GCM10009733_021040</name>
</gene>
<evidence type="ECO:0000313" key="3">
    <source>
        <dbReference type="Proteomes" id="UP001500064"/>
    </source>
</evidence>
<evidence type="ECO:0000313" key="2">
    <source>
        <dbReference type="EMBL" id="GAA1624173.1"/>
    </source>
</evidence>
<evidence type="ECO:0000256" key="1">
    <source>
        <dbReference type="SAM" id="MobiDB-lite"/>
    </source>
</evidence>
<dbReference type="Proteomes" id="UP001500064">
    <property type="component" value="Unassembled WGS sequence"/>
</dbReference>
<proteinExistence type="predicted"/>
<feature type="compositionally biased region" description="Low complexity" evidence="1">
    <location>
        <begin position="452"/>
        <end position="462"/>
    </location>
</feature>
<dbReference type="RefSeq" id="WP_346103555.1">
    <property type="nucleotide sequence ID" value="NZ_BAAAMU010000011.1"/>
</dbReference>
<feature type="compositionally biased region" description="Basic and acidic residues" evidence="1">
    <location>
        <begin position="845"/>
        <end position="854"/>
    </location>
</feature>
<keyword evidence="3" id="KW-1185">Reference proteome</keyword>
<organism evidence="2 3">
    <name type="scientific">Nonomuraea maheshkhaliensis</name>
    <dbReference type="NCBI Taxonomy" id="419590"/>
    <lineage>
        <taxon>Bacteria</taxon>
        <taxon>Bacillati</taxon>
        <taxon>Actinomycetota</taxon>
        <taxon>Actinomycetes</taxon>
        <taxon>Streptosporangiales</taxon>
        <taxon>Streptosporangiaceae</taxon>
        <taxon>Nonomuraea</taxon>
    </lineage>
</organism>
<sequence length="1032" mass="113133">MAGDRNVSPKASTNERAWADEVPNAPLIRLRREDVDDDARQFRRAEAIVGDRSSSVRPAAVPADRPKFDVVFEDGALADLRQLTPADQERAVFALRALVYGQQGSGGPIVHGTWQSAPFATRTPSPAETVRLTFSRQLDNEMIARNTPTNRLARAHTSIEPVRGVLADFARLPAEEITGVLDVLHDIAAVPGGGTGLNRLAGLGLLPKVTVPGSDRQVYAVPIGVDHALVFRRWPTLYAATQATYDKDESPLELDRPPGRPAIEILAVTDDLDFNLAVRDRPSEAAERIAAARGEVAPALPVEVRAADPGSIAAQVEFQAGLHRIVRTWERVADHAEAAEKAAGVKAARRSHIVKLHGEHFKPLRDQLQQRITPVAQGEIVYKTVGGRKSPTGHAAVHIAAIRTEPDPDHIYLAQRLSLIETNQHRQRVVRVATRPPAPHVNGRAQALQPPARTAAAESAAAQHVPGADPTNLDARRRYDIYPPGTEFAAQLNALPAELRQRVAGEIRALAASGPDLSRDIDHPVFPATSPAAGPPAQVPGLRSRPIDTPQGTFHLVYGVTHPTVARIRRGELVTGYGEVVSVQPQMLSEADPYRFFAIAARTFTRDVWQLGHQRGDEALKRQAQALFATVKDDAISADRRLAFLDAVREVAKSTNDPTLLADGKLLHRRFHPDLAEYREAAKISQAALQTAPTTIDGSLDPDSRPGIALYDIAPHNDPDAQDRLSEQLRKRSQDYLSGLEGNRRMSLRDAWGADNHLVDTEHHIRLRPHTTNRNPDAPSMMVTLTHRAERPDQMQVHMEGQRPIAVKLDTMDASLSRTVVGPRLAMRPAPDASQTAHQATQKGTDPRDIAWPPEDDRQWLDWRIARKDQPALAFWAPHDKVAGFLDEVAAKLASAERTDSDTQLAERLHDQRGGRKDRESKKASRTYQPLSPAVAELWNNPNLDAATWQRTIGNREIDAIRNPAPTTGNPHLDRARKLIADHQASARRSAAALRSTTGNVQPRPAISSPANAPTDHGRRQTEATRASTMRR</sequence>
<feature type="region of interest" description="Disordered" evidence="1">
    <location>
        <begin position="828"/>
        <end position="854"/>
    </location>
</feature>
<reference evidence="2 3" key="1">
    <citation type="journal article" date="2019" name="Int. J. Syst. Evol. Microbiol.">
        <title>The Global Catalogue of Microorganisms (GCM) 10K type strain sequencing project: providing services to taxonomists for standard genome sequencing and annotation.</title>
        <authorList>
            <consortium name="The Broad Institute Genomics Platform"/>
            <consortium name="The Broad Institute Genome Sequencing Center for Infectious Disease"/>
            <person name="Wu L."/>
            <person name="Ma J."/>
        </authorList>
    </citation>
    <scope>NUCLEOTIDE SEQUENCE [LARGE SCALE GENOMIC DNA]</scope>
    <source>
        <strain evidence="2 3">JCM 13929</strain>
    </source>
</reference>
<feature type="compositionally biased region" description="Basic and acidic residues" evidence="1">
    <location>
        <begin position="896"/>
        <end position="923"/>
    </location>
</feature>
<protein>
    <submittedName>
        <fullName evidence="2">Uncharacterized protein</fullName>
    </submittedName>
</protein>
<feature type="compositionally biased region" description="Polar residues" evidence="1">
    <location>
        <begin position="833"/>
        <end position="844"/>
    </location>
</feature>
<dbReference type="EMBL" id="BAAAMU010000011">
    <property type="protein sequence ID" value="GAA1624173.1"/>
    <property type="molecule type" value="Genomic_DNA"/>
</dbReference>
<feature type="region of interest" description="Disordered" evidence="1">
    <location>
        <begin position="986"/>
        <end position="1032"/>
    </location>
</feature>
<name>A0ABN2EZV6_9ACTN</name>
<feature type="region of interest" description="Disordered" evidence="1">
    <location>
        <begin position="1"/>
        <end position="21"/>
    </location>
</feature>
<feature type="region of interest" description="Disordered" evidence="1">
    <location>
        <begin position="437"/>
        <end position="475"/>
    </location>
</feature>
<accession>A0ABN2EZV6</accession>
<feature type="compositionally biased region" description="Low complexity" evidence="1">
    <location>
        <begin position="987"/>
        <end position="996"/>
    </location>
</feature>